<sequence>MTAPRAVGAELGAPVVSVAEQAGGTSPGCATRVVTAEGRRAFVKAVGADLNPHTPTLFRREVDALRLIGTHPLWASLLAHTTTESGSRSCPRTSRGPHPT</sequence>
<dbReference type="Proteomes" id="UP000502996">
    <property type="component" value="Chromosome"/>
</dbReference>
<evidence type="ECO:0000313" key="2">
    <source>
        <dbReference type="EMBL" id="QIG42708.1"/>
    </source>
</evidence>
<organism evidence="2 3">
    <name type="scientific">Nocardioides anomalus</name>
    <dbReference type="NCBI Taxonomy" id="2712223"/>
    <lineage>
        <taxon>Bacteria</taxon>
        <taxon>Bacillati</taxon>
        <taxon>Actinomycetota</taxon>
        <taxon>Actinomycetes</taxon>
        <taxon>Propionibacteriales</taxon>
        <taxon>Nocardioidaceae</taxon>
        <taxon>Nocardioides</taxon>
    </lineage>
</organism>
<keyword evidence="3" id="KW-1185">Reference proteome</keyword>
<dbReference type="RefSeq" id="WP_165230758.1">
    <property type="nucleotide sequence ID" value="NZ_CP049257.1"/>
</dbReference>
<dbReference type="AlphaFoldDB" id="A0A6G6WBK1"/>
<evidence type="ECO:0000313" key="3">
    <source>
        <dbReference type="Proteomes" id="UP000502996"/>
    </source>
</evidence>
<dbReference type="Gene3D" id="3.30.200.20">
    <property type="entry name" value="Phosphorylase Kinase, domain 1"/>
    <property type="match status" value="1"/>
</dbReference>
<dbReference type="KEGG" id="nano:G5V58_07850"/>
<accession>A0A6G6WBK1</accession>
<evidence type="ECO:0000256" key="1">
    <source>
        <dbReference type="SAM" id="MobiDB-lite"/>
    </source>
</evidence>
<reference evidence="2 3" key="1">
    <citation type="submission" date="2020-02" db="EMBL/GenBank/DDBJ databases">
        <title>Full genome sequence of Nocardioides sp. R-3366.</title>
        <authorList>
            <person name="Im W.-T."/>
        </authorList>
    </citation>
    <scope>NUCLEOTIDE SEQUENCE [LARGE SCALE GENOMIC DNA]</scope>
    <source>
        <strain evidence="2 3">R-3366</strain>
    </source>
</reference>
<feature type="region of interest" description="Disordered" evidence="1">
    <location>
        <begin position="81"/>
        <end position="100"/>
    </location>
</feature>
<evidence type="ECO:0008006" key="4">
    <source>
        <dbReference type="Google" id="ProtNLM"/>
    </source>
</evidence>
<proteinExistence type="predicted"/>
<gene>
    <name evidence="2" type="ORF">G5V58_07850</name>
</gene>
<name>A0A6G6WBK1_9ACTN</name>
<dbReference type="EMBL" id="CP049257">
    <property type="protein sequence ID" value="QIG42708.1"/>
    <property type="molecule type" value="Genomic_DNA"/>
</dbReference>
<feature type="compositionally biased region" description="Polar residues" evidence="1">
    <location>
        <begin position="81"/>
        <end position="92"/>
    </location>
</feature>
<protein>
    <recommendedName>
        <fullName evidence="4">Protein kinase domain-containing protein</fullName>
    </recommendedName>
</protein>